<dbReference type="AlphaFoldDB" id="A0A8T0UIF1"/>
<organism evidence="5 6">
    <name type="scientific">Panicum virgatum</name>
    <name type="common">Blackwell switchgrass</name>
    <dbReference type="NCBI Taxonomy" id="38727"/>
    <lineage>
        <taxon>Eukaryota</taxon>
        <taxon>Viridiplantae</taxon>
        <taxon>Streptophyta</taxon>
        <taxon>Embryophyta</taxon>
        <taxon>Tracheophyta</taxon>
        <taxon>Spermatophyta</taxon>
        <taxon>Magnoliopsida</taxon>
        <taxon>Liliopsida</taxon>
        <taxon>Poales</taxon>
        <taxon>Poaceae</taxon>
        <taxon>PACMAD clade</taxon>
        <taxon>Panicoideae</taxon>
        <taxon>Panicodae</taxon>
        <taxon>Paniceae</taxon>
        <taxon>Panicinae</taxon>
        <taxon>Panicum</taxon>
        <taxon>Panicum sect. Hiantes</taxon>
    </lineage>
</organism>
<evidence type="ECO:0000256" key="1">
    <source>
        <dbReference type="ARBA" id="ARBA00004606"/>
    </source>
</evidence>
<dbReference type="GO" id="GO:0016491">
    <property type="term" value="F:oxidoreductase activity"/>
    <property type="evidence" value="ECO:0007669"/>
    <property type="project" value="UniProtKB-KW"/>
</dbReference>
<dbReference type="PRINTS" id="PR00081">
    <property type="entry name" value="GDHRDH"/>
</dbReference>
<comment type="caution">
    <text evidence="5">The sequence shown here is derived from an EMBL/GenBank/DDBJ whole genome shotgun (WGS) entry which is preliminary data.</text>
</comment>
<dbReference type="GO" id="GO:0005829">
    <property type="term" value="C:cytosol"/>
    <property type="evidence" value="ECO:0007669"/>
    <property type="project" value="TreeGrafter"/>
</dbReference>
<evidence type="ECO:0000256" key="2">
    <source>
        <dbReference type="ARBA" id="ARBA00006484"/>
    </source>
</evidence>
<dbReference type="EMBL" id="CM029042">
    <property type="protein sequence ID" value="KAG2620673.1"/>
    <property type="molecule type" value="Genomic_DNA"/>
</dbReference>
<gene>
    <name evidence="5" type="ORF">PVAP13_3NG184600</name>
</gene>
<comment type="subcellular location">
    <subcellularLocation>
        <location evidence="1">Membrane</location>
        <topology evidence="1">Single-pass type II membrane protein</topology>
    </subcellularLocation>
</comment>
<feature type="compositionally biased region" description="Low complexity" evidence="4">
    <location>
        <begin position="63"/>
        <end position="72"/>
    </location>
</feature>
<feature type="region of interest" description="Disordered" evidence="4">
    <location>
        <begin position="41"/>
        <end position="78"/>
    </location>
</feature>
<dbReference type="InterPro" id="IPR036291">
    <property type="entry name" value="NAD(P)-bd_dom_sf"/>
</dbReference>
<proteinExistence type="inferred from homology"/>
<reference evidence="5" key="1">
    <citation type="submission" date="2020-05" db="EMBL/GenBank/DDBJ databases">
        <title>WGS assembly of Panicum virgatum.</title>
        <authorList>
            <person name="Lovell J.T."/>
            <person name="Jenkins J."/>
            <person name="Shu S."/>
            <person name="Juenger T.E."/>
            <person name="Schmutz J."/>
        </authorList>
    </citation>
    <scope>NUCLEOTIDE SEQUENCE</scope>
    <source>
        <strain evidence="5">AP13</strain>
    </source>
</reference>
<sequence>MITPCAASGLASAVHARCLPGDVFPSPGQRNERVRHVQPATLHCSPGPRRPPSPRLHHRSYARTTRVSSSPRRSPRPTDKFDELWDAMDLVNGLLNWVGTPAMVASLLLFYPPYYLFKTCYSFLSWVFPEDVAGKVVLITGASSGIGEQLAYQYAMKRAFLVLVARRESSLRQVADRAIELGARNVIVLPGDVANPDDCKRFVQTAISHYDRLDHLVCNAGIASVGAFQEIPDVKNYSSQLDVNFWGSVQTTFAALPYLKRSGGRIVVTASATGWNPVPRMSFYNAANAALINFFETLRTELGSEIGITIVTPGWIESEMSKGKFLKEHGETDVDQEMRDAQIGLFPVEYAKNCARAMVQAACQGERYLTVPAWFRAMYLWRVFAPEIVETCYRVLYMHGHGARQTDALSKTMAEAGGKQLLYPTSLRSDDVKTD</sequence>
<evidence type="ECO:0000313" key="5">
    <source>
        <dbReference type="EMBL" id="KAG2620673.1"/>
    </source>
</evidence>
<keyword evidence="6" id="KW-1185">Reference proteome</keyword>
<evidence type="ECO:0000256" key="4">
    <source>
        <dbReference type="SAM" id="MobiDB-lite"/>
    </source>
</evidence>
<dbReference type="PANTHER" id="PTHR43391:SF54">
    <property type="entry name" value="OS12G0464400 PROTEIN"/>
    <property type="match status" value="1"/>
</dbReference>
<dbReference type="PANTHER" id="PTHR43391">
    <property type="entry name" value="RETINOL DEHYDROGENASE-RELATED"/>
    <property type="match status" value="1"/>
</dbReference>
<evidence type="ECO:0000313" key="6">
    <source>
        <dbReference type="Proteomes" id="UP000823388"/>
    </source>
</evidence>
<dbReference type="InterPro" id="IPR002347">
    <property type="entry name" value="SDR_fam"/>
</dbReference>
<dbReference type="GO" id="GO:0016020">
    <property type="term" value="C:membrane"/>
    <property type="evidence" value="ECO:0007669"/>
    <property type="project" value="UniProtKB-SubCell"/>
</dbReference>
<protein>
    <submittedName>
        <fullName evidence="5">Uncharacterized protein</fullName>
    </submittedName>
</protein>
<accession>A0A8T0UIF1</accession>
<dbReference type="Gene3D" id="3.40.50.720">
    <property type="entry name" value="NAD(P)-binding Rossmann-like Domain"/>
    <property type="match status" value="1"/>
</dbReference>
<dbReference type="Pfam" id="PF00106">
    <property type="entry name" value="adh_short"/>
    <property type="match status" value="1"/>
</dbReference>
<comment type="similarity">
    <text evidence="2">Belongs to the short-chain dehydrogenases/reductases (SDR) family.</text>
</comment>
<dbReference type="Proteomes" id="UP000823388">
    <property type="component" value="Chromosome 3N"/>
</dbReference>
<name>A0A8T0UIF1_PANVG</name>
<evidence type="ECO:0000256" key="3">
    <source>
        <dbReference type="ARBA" id="ARBA00023002"/>
    </source>
</evidence>
<dbReference type="SUPFAM" id="SSF51735">
    <property type="entry name" value="NAD(P)-binding Rossmann-fold domains"/>
    <property type="match status" value="1"/>
</dbReference>
<keyword evidence="3" id="KW-0560">Oxidoreductase</keyword>